<proteinExistence type="predicted"/>
<evidence type="ECO:0000313" key="2">
    <source>
        <dbReference type="EMBL" id="KRN97735.1"/>
    </source>
</evidence>
<protein>
    <submittedName>
        <fullName evidence="2">Uncharacterized protein</fullName>
    </submittedName>
</protein>
<reference evidence="2 3" key="1">
    <citation type="journal article" date="2015" name="Genome Announc.">
        <title>Expanding the biotechnology potential of lactobacilli through comparative genomics of 213 strains and associated genera.</title>
        <authorList>
            <person name="Sun Z."/>
            <person name="Harris H.M."/>
            <person name="McCann A."/>
            <person name="Guo C."/>
            <person name="Argimon S."/>
            <person name="Zhang W."/>
            <person name="Yang X."/>
            <person name="Jeffery I.B."/>
            <person name="Cooney J.C."/>
            <person name="Kagawa T.F."/>
            <person name="Liu W."/>
            <person name="Song Y."/>
            <person name="Salvetti E."/>
            <person name="Wrobel A."/>
            <person name="Rasinkangas P."/>
            <person name="Parkhill J."/>
            <person name="Rea M.C."/>
            <person name="O'Sullivan O."/>
            <person name="Ritari J."/>
            <person name="Douillard F.P."/>
            <person name="Paul Ross R."/>
            <person name="Yang R."/>
            <person name="Briner A.E."/>
            <person name="Felis G.E."/>
            <person name="de Vos W.M."/>
            <person name="Barrangou R."/>
            <person name="Klaenhammer T.R."/>
            <person name="Caufield P.W."/>
            <person name="Cui Y."/>
            <person name="Zhang H."/>
            <person name="O'Toole P.W."/>
        </authorList>
    </citation>
    <scope>NUCLEOTIDE SEQUENCE [LARGE SCALE GENOMIC DNA]</scope>
    <source>
        <strain evidence="2 3">DSM 22467</strain>
    </source>
</reference>
<comment type="caution">
    <text evidence="2">The sequence shown here is derived from an EMBL/GenBank/DDBJ whole genome shotgun (WGS) entry which is preliminary data.</text>
</comment>
<dbReference type="RefSeq" id="WP_057879336.1">
    <property type="nucleotide sequence ID" value="NZ_JQCA01000164.1"/>
</dbReference>
<dbReference type="OrthoDB" id="2299828at2"/>
<feature type="transmembrane region" description="Helical" evidence="1">
    <location>
        <begin position="9"/>
        <end position="34"/>
    </location>
</feature>
<keyword evidence="1" id="KW-1133">Transmembrane helix</keyword>
<dbReference type="EMBL" id="JQCA01000164">
    <property type="protein sequence ID" value="KRN97735.1"/>
    <property type="molecule type" value="Genomic_DNA"/>
</dbReference>
<sequence length="98" mass="10377">MSKALRQLAFWWIMGVAASWYAIVGSVTTAYQIFSSEPMTLSIGIGLTVISLIGLSRAAKRGSAWSLIPSTVITIALILGLVVDATLLGLGMTIPGFY</sequence>
<keyword evidence="3" id="KW-1185">Reference proteome</keyword>
<gene>
    <name evidence="2" type="ORF">IV54_GL001205</name>
</gene>
<evidence type="ECO:0000256" key="1">
    <source>
        <dbReference type="SAM" id="Phobius"/>
    </source>
</evidence>
<feature type="transmembrane region" description="Helical" evidence="1">
    <location>
        <begin position="40"/>
        <end position="59"/>
    </location>
</feature>
<keyword evidence="1" id="KW-0472">Membrane</keyword>
<dbReference type="Proteomes" id="UP000051906">
    <property type="component" value="Unassembled WGS sequence"/>
</dbReference>
<name>A0A0R2LG74_9LACO</name>
<feature type="transmembrane region" description="Helical" evidence="1">
    <location>
        <begin position="71"/>
        <end position="94"/>
    </location>
</feature>
<dbReference type="AlphaFoldDB" id="A0A0R2LG74"/>
<accession>A0A0R2LG74</accession>
<evidence type="ECO:0000313" key="3">
    <source>
        <dbReference type="Proteomes" id="UP000051906"/>
    </source>
</evidence>
<dbReference type="PATRIC" id="fig|616990.3.peg.1295"/>
<organism evidence="2 3">
    <name type="scientific">Levilactobacillus paucivorans</name>
    <dbReference type="NCBI Taxonomy" id="616990"/>
    <lineage>
        <taxon>Bacteria</taxon>
        <taxon>Bacillati</taxon>
        <taxon>Bacillota</taxon>
        <taxon>Bacilli</taxon>
        <taxon>Lactobacillales</taxon>
        <taxon>Lactobacillaceae</taxon>
        <taxon>Levilactobacillus</taxon>
    </lineage>
</organism>
<dbReference type="STRING" id="616990.IV54_GL001205"/>
<keyword evidence="1" id="KW-0812">Transmembrane</keyword>